<dbReference type="Proteomes" id="UP000294299">
    <property type="component" value="Chromosome NFRAN"/>
</dbReference>
<dbReference type="EMBL" id="LR216287">
    <property type="protein sequence ID" value="VFJ15454.1"/>
    <property type="molecule type" value="Genomic_DNA"/>
</dbReference>
<sequence length="61" mass="6951">MLSDIIMSRQNSFEDLFAQNKMAIVLIPDPITPAIRASKKYFENKLGINVLKKLIKTGRTE</sequence>
<keyword evidence="2" id="KW-1185">Reference proteome</keyword>
<name>A0A484ICH0_9ARCH</name>
<evidence type="ECO:0000313" key="2">
    <source>
        <dbReference type="Proteomes" id="UP000294299"/>
    </source>
</evidence>
<dbReference type="KEGG" id="nfn:NFRAN_3136"/>
<organism evidence="1 2">
    <name type="scientific">Candidatus Nitrosocosmicus franklandianus</name>
    <dbReference type="NCBI Taxonomy" id="1798806"/>
    <lineage>
        <taxon>Archaea</taxon>
        <taxon>Nitrososphaerota</taxon>
        <taxon>Nitrososphaeria</taxon>
        <taxon>Nitrososphaerales</taxon>
        <taxon>Nitrososphaeraceae</taxon>
        <taxon>Candidatus Nitrosocosmicus</taxon>
    </lineage>
</organism>
<evidence type="ECO:0000313" key="1">
    <source>
        <dbReference type="EMBL" id="VFJ15454.1"/>
    </source>
</evidence>
<gene>
    <name evidence="1" type="ORF">NFRAN_3136</name>
</gene>
<accession>A0A484ICH0</accession>
<proteinExistence type="predicted"/>
<reference evidence="1 2" key="1">
    <citation type="submission" date="2019-02" db="EMBL/GenBank/DDBJ databases">
        <authorList>
            <person name="Lehtovirta-Morley E L."/>
        </authorList>
    </citation>
    <scope>NUCLEOTIDE SEQUENCE [LARGE SCALE GENOMIC DNA]</scope>
    <source>
        <strain evidence="1">NFRAN1</strain>
    </source>
</reference>
<protein>
    <submittedName>
        <fullName evidence="1">Uncharacterized protein</fullName>
    </submittedName>
</protein>
<dbReference type="AlphaFoldDB" id="A0A484ICH0"/>